<name>A0A5C3KAF3_COPMA</name>
<dbReference type="AlphaFoldDB" id="A0A5C3KAF3"/>
<organism evidence="1 2">
    <name type="scientific">Coprinopsis marcescibilis</name>
    <name type="common">Agaric fungus</name>
    <name type="synonym">Psathyrella marcescibilis</name>
    <dbReference type="NCBI Taxonomy" id="230819"/>
    <lineage>
        <taxon>Eukaryota</taxon>
        <taxon>Fungi</taxon>
        <taxon>Dikarya</taxon>
        <taxon>Basidiomycota</taxon>
        <taxon>Agaricomycotina</taxon>
        <taxon>Agaricomycetes</taxon>
        <taxon>Agaricomycetidae</taxon>
        <taxon>Agaricales</taxon>
        <taxon>Agaricineae</taxon>
        <taxon>Psathyrellaceae</taxon>
        <taxon>Coprinopsis</taxon>
    </lineage>
</organism>
<reference evidence="1 2" key="1">
    <citation type="journal article" date="2019" name="Nat. Ecol. Evol.">
        <title>Megaphylogeny resolves global patterns of mushroom evolution.</title>
        <authorList>
            <person name="Varga T."/>
            <person name="Krizsan K."/>
            <person name="Foldi C."/>
            <person name="Dima B."/>
            <person name="Sanchez-Garcia M."/>
            <person name="Sanchez-Ramirez S."/>
            <person name="Szollosi G.J."/>
            <person name="Szarkandi J.G."/>
            <person name="Papp V."/>
            <person name="Albert L."/>
            <person name="Andreopoulos W."/>
            <person name="Angelini C."/>
            <person name="Antonin V."/>
            <person name="Barry K.W."/>
            <person name="Bougher N.L."/>
            <person name="Buchanan P."/>
            <person name="Buyck B."/>
            <person name="Bense V."/>
            <person name="Catcheside P."/>
            <person name="Chovatia M."/>
            <person name="Cooper J."/>
            <person name="Damon W."/>
            <person name="Desjardin D."/>
            <person name="Finy P."/>
            <person name="Geml J."/>
            <person name="Haridas S."/>
            <person name="Hughes K."/>
            <person name="Justo A."/>
            <person name="Karasinski D."/>
            <person name="Kautmanova I."/>
            <person name="Kiss B."/>
            <person name="Kocsube S."/>
            <person name="Kotiranta H."/>
            <person name="LaButti K.M."/>
            <person name="Lechner B.E."/>
            <person name="Liimatainen K."/>
            <person name="Lipzen A."/>
            <person name="Lukacs Z."/>
            <person name="Mihaltcheva S."/>
            <person name="Morgado L.N."/>
            <person name="Niskanen T."/>
            <person name="Noordeloos M.E."/>
            <person name="Ohm R.A."/>
            <person name="Ortiz-Santana B."/>
            <person name="Ovrebo C."/>
            <person name="Racz N."/>
            <person name="Riley R."/>
            <person name="Savchenko A."/>
            <person name="Shiryaev A."/>
            <person name="Soop K."/>
            <person name="Spirin V."/>
            <person name="Szebenyi C."/>
            <person name="Tomsovsky M."/>
            <person name="Tulloss R.E."/>
            <person name="Uehling J."/>
            <person name="Grigoriev I.V."/>
            <person name="Vagvolgyi C."/>
            <person name="Papp T."/>
            <person name="Martin F.M."/>
            <person name="Miettinen O."/>
            <person name="Hibbett D.S."/>
            <person name="Nagy L.G."/>
        </authorList>
    </citation>
    <scope>NUCLEOTIDE SEQUENCE [LARGE SCALE GENOMIC DNA]</scope>
    <source>
        <strain evidence="1 2">CBS 121175</strain>
    </source>
</reference>
<evidence type="ECO:0000313" key="2">
    <source>
        <dbReference type="Proteomes" id="UP000307440"/>
    </source>
</evidence>
<feature type="non-terminal residue" evidence="1">
    <location>
        <position position="83"/>
    </location>
</feature>
<sequence>MAKLDPANHDPQLALLPTYLVHLTTSQLVEEVIPVLKEALPRHIEPRSSFIRLRIRESGLSSDATYTALQAPTQWAQDAAEFL</sequence>
<dbReference type="Proteomes" id="UP000307440">
    <property type="component" value="Unassembled WGS sequence"/>
</dbReference>
<accession>A0A5C3KAF3</accession>
<gene>
    <name evidence="1" type="ORF">FA15DRAFT_676350</name>
</gene>
<dbReference type="EMBL" id="ML210578">
    <property type="protein sequence ID" value="TFK17040.1"/>
    <property type="molecule type" value="Genomic_DNA"/>
</dbReference>
<keyword evidence="2" id="KW-1185">Reference proteome</keyword>
<proteinExistence type="predicted"/>
<evidence type="ECO:0000313" key="1">
    <source>
        <dbReference type="EMBL" id="TFK17040.1"/>
    </source>
</evidence>
<protein>
    <submittedName>
        <fullName evidence="1">Uncharacterized protein</fullName>
    </submittedName>
</protein>